<feature type="chain" id="PRO_5014850255" evidence="1">
    <location>
        <begin position="19"/>
        <end position="71"/>
    </location>
</feature>
<keyword evidence="1" id="KW-0732">Signal</keyword>
<proteinExistence type="predicted"/>
<protein>
    <submittedName>
        <fullName evidence="2">Putative secreted peptide</fullName>
    </submittedName>
</protein>
<dbReference type="EMBL" id="GGFM01009675">
    <property type="protein sequence ID" value="MBW30426.1"/>
    <property type="molecule type" value="Transcribed_RNA"/>
</dbReference>
<evidence type="ECO:0000256" key="1">
    <source>
        <dbReference type="SAM" id="SignalP"/>
    </source>
</evidence>
<feature type="signal peptide" evidence="1">
    <location>
        <begin position="1"/>
        <end position="18"/>
    </location>
</feature>
<accession>A0A2M3ZPG1</accession>
<name>A0A2M3ZPG1_9DIPT</name>
<sequence length="71" mass="8027">MPFCVFIVLFFLVPSLYSITLNPGITAPVVGRSDSSTSFIYILQPPGNHCRHHRYDDGRKLGKERTINDDC</sequence>
<dbReference type="AlphaFoldDB" id="A0A2M3ZPG1"/>
<evidence type="ECO:0000313" key="2">
    <source>
        <dbReference type="EMBL" id="MBW30426.1"/>
    </source>
</evidence>
<organism evidence="2">
    <name type="scientific">Anopheles braziliensis</name>
    <dbReference type="NCBI Taxonomy" id="58242"/>
    <lineage>
        <taxon>Eukaryota</taxon>
        <taxon>Metazoa</taxon>
        <taxon>Ecdysozoa</taxon>
        <taxon>Arthropoda</taxon>
        <taxon>Hexapoda</taxon>
        <taxon>Insecta</taxon>
        <taxon>Pterygota</taxon>
        <taxon>Neoptera</taxon>
        <taxon>Endopterygota</taxon>
        <taxon>Diptera</taxon>
        <taxon>Nematocera</taxon>
        <taxon>Culicoidea</taxon>
        <taxon>Culicidae</taxon>
        <taxon>Anophelinae</taxon>
        <taxon>Anopheles</taxon>
    </lineage>
</organism>
<reference evidence="2" key="1">
    <citation type="submission" date="2018-01" db="EMBL/GenBank/DDBJ databases">
        <title>An insight into the sialome of Amazonian anophelines.</title>
        <authorList>
            <person name="Ribeiro J.M."/>
            <person name="Scarpassa V."/>
            <person name="Calvo E."/>
        </authorList>
    </citation>
    <scope>NUCLEOTIDE SEQUENCE</scope>
    <source>
        <tissue evidence="2">Salivary glands</tissue>
    </source>
</reference>